<keyword evidence="2" id="KW-1185">Reference proteome</keyword>
<gene>
    <name evidence="1" type="ORF">RPERSI_LOCUS8387</name>
</gene>
<name>A0ACA9NQ32_9GLOM</name>
<accession>A0ACA9NQ32</accession>
<protein>
    <submittedName>
        <fullName evidence="1">29539_t:CDS:1</fullName>
    </submittedName>
</protein>
<organism evidence="1 2">
    <name type="scientific">Racocetra persica</name>
    <dbReference type="NCBI Taxonomy" id="160502"/>
    <lineage>
        <taxon>Eukaryota</taxon>
        <taxon>Fungi</taxon>
        <taxon>Fungi incertae sedis</taxon>
        <taxon>Mucoromycota</taxon>
        <taxon>Glomeromycotina</taxon>
        <taxon>Glomeromycetes</taxon>
        <taxon>Diversisporales</taxon>
        <taxon>Gigasporaceae</taxon>
        <taxon>Racocetra</taxon>
    </lineage>
</organism>
<sequence>CWQHNPNQRPTIQSIFEDLKNIDYEDVINNEEIFTEYDKDKLTAAKMKN</sequence>
<evidence type="ECO:0000313" key="2">
    <source>
        <dbReference type="Proteomes" id="UP000789920"/>
    </source>
</evidence>
<comment type="caution">
    <text evidence="1">The sequence shown here is derived from an EMBL/GenBank/DDBJ whole genome shotgun (WGS) entry which is preliminary data.</text>
</comment>
<dbReference type="Proteomes" id="UP000789920">
    <property type="component" value="Unassembled WGS sequence"/>
</dbReference>
<feature type="non-terminal residue" evidence="1">
    <location>
        <position position="1"/>
    </location>
</feature>
<evidence type="ECO:0000313" key="1">
    <source>
        <dbReference type="EMBL" id="CAG8663918.1"/>
    </source>
</evidence>
<proteinExistence type="predicted"/>
<reference evidence="1" key="1">
    <citation type="submission" date="2021-06" db="EMBL/GenBank/DDBJ databases">
        <authorList>
            <person name="Kallberg Y."/>
            <person name="Tangrot J."/>
            <person name="Rosling A."/>
        </authorList>
    </citation>
    <scope>NUCLEOTIDE SEQUENCE</scope>
    <source>
        <strain evidence="1">MA461A</strain>
    </source>
</reference>
<dbReference type="EMBL" id="CAJVQC010015115">
    <property type="protein sequence ID" value="CAG8663918.1"/>
    <property type="molecule type" value="Genomic_DNA"/>
</dbReference>